<dbReference type="GO" id="GO:0003924">
    <property type="term" value="F:GTPase activity"/>
    <property type="evidence" value="ECO:0007669"/>
    <property type="project" value="InterPro"/>
</dbReference>
<dbReference type="InterPro" id="IPR027417">
    <property type="entry name" value="P-loop_NTPase"/>
</dbReference>
<dbReference type="AlphaFoldDB" id="A0A5C6G994"/>
<sequence length="318" mass="35091">MSEAAWIDSWRHSVPSRLERQDPFENDGFEGRCSTRLTFREPHSRPSIAYRGFSWAAAPFRRSTADESATEIDRPGTRYEGLAEDSPQTCDTRASTHPEKKRKRGLLGLFSRKRKRGSSPSPTPGLASGVSYFFPVFLIHGLGKLIWDLGLKSCKVWVFSRHDCHSSDLDSSGTGDLSTVSRLSYMSWDAVLLCFDVTEKMGMFRVLHWWDEAVKEGFCRDASPAVYLVGTKRDLRMECSFEDHRLAAEGVGIGLGASCCVSPREADWHARRIGAAGYMECSAVTGEGVETLFGVVGTEAAGRAMKSGHGCEAMVATI</sequence>
<dbReference type="EMBL" id="SBHS01000014">
    <property type="protein sequence ID" value="TWU73869.1"/>
    <property type="molecule type" value="Genomic_DNA"/>
</dbReference>
<dbReference type="Pfam" id="PF00071">
    <property type="entry name" value="Ras"/>
    <property type="match status" value="1"/>
</dbReference>
<evidence type="ECO:0008006" key="6">
    <source>
        <dbReference type="Google" id="ProtNLM"/>
    </source>
</evidence>
<gene>
    <name evidence="4" type="ORF">ED733_001544</name>
</gene>
<dbReference type="GO" id="GO:0007264">
    <property type="term" value="P:small GTPase-mediated signal transduction"/>
    <property type="evidence" value="ECO:0007669"/>
    <property type="project" value="InterPro"/>
</dbReference>
<evidence type="ECO:0000256" key="2">
    <source>
        <dbReference type="ARBA" id="ARBA00023134"/>
    </source>
</evidence>
<dbReference type="InterPro" id="IPR003578">
    <property type="entry name" value="Small_GTPase_Rho"/>
</dbReference>
<dbReference type="SUPFAM" id="SSF52540">
    <property type="entry name" value="P-loop containing nucleoside triphosphate hydrolases"/>
    <property type="match status" value="1"/>
</dbReference>
<dbReference type="SMART" id="SM00174">
    <property type="entry name" value="RHO"/>
    <property type="match status" value="1"/>
</dbReference>
<evidence type="ECO:0000313" key="4">
    <source>
        <dbReference type="EMBL" id="TWU73869.1"/>
    </source>
</evidence>
<reference evidence="5" key="1">
    <citation type="submission" date="2018-12" db="EMBL/GenBank/DDBJ databases">
        <title>The complete genome of Metarhizium rileyi, a key fungal pathogen of Lepidoptera.</title>
        <authorList>
            <person name="Binneck E."/>
            <person name="Lastra C.C.L."/>
            <person name="Sosa-Gomez D.R."/>
        </authorList>
    </citation>
    <scope>NUCLEOTIDE SEQUENCE [LARGE SCALE GENOMIC DNA]</scope>
    <source>
        <strain evidence="5">Cep018-CH2</strain>
    </source>
</reference>
<proteinExistence type="predicted"/>
<protein>
    <recommendedName>
        <fullName evidence="6">Small GTPase superfamily, Rab type</fullName>
    </recommendedName>
</protein>
<feature type="region of interest" description="Disordered" evidence="3">
    <location>
        <begin position="66"/>
        <end position="101"/>
    </location>
</feature>
<comment type="caution">
    <text evidence="4">The sequence shown here is derived from an EMBL/GenBank/DDBJ whole genome shotgun (WGS) entry which is preliminary data.</text>
</comment>
<dbReference type="InterPro" id="IPR001806">
    <property type="entry name" value="Small_GTPase"/>
</dbReference>
<evidence type="ECO:0000256" key="1">
    <source>
        <dbReference type="ARBA" id="ARBA00022741"/>
    </source>
</evidence>
<dbReference type="GO" id="GO:0005525">
    <property type="term" value="F:GTP binding"/>
    <property type="evidence" value="ECO:0007669"/>
    <property type="project" value="UniProtKB-KW"/>
</dbReference>
<keyword evidence="2" id="KW-0342">GTP-binding</keyword>
<dbReference type="Gene3D" id="3.40.50.300">
    <property type="entry name" value="P-loop containing nucleotide triphosphate hydrolases"/>
    <property type="match status" value="1"/>
</dbReference>
<feature type="compositionally biased region" description="Polar residues" evidence="3">
    <location>
        <begin position="86"/>
        <end position="95"/>
    </location>
</feature>
<accession>A0A5C6G994</accession>
<name>A0A5C6G994_METRR</name>
<organism evidence="4 5">
    <name type="scientific">Metarhizium rileyi (strain RCEF 4871)</name>
    <name type="common">Nomuraea rileyi</name>
    <dbReference type="NCBI Taxonomy" id="1649241"/>
    <lineage>
        <taxon>Eukaryota</taxon>
        <taxon>Fungi</taxon>
        <taxon>Dikarya</taxon>
        <taxon>Ascomycota</taxon>
        <taxon>Pezizomycotina</taxon>
        <taxon>Sordariomycetes</taxon>
        <taxon>Hypocreomycetidae</taxon>
        <taxon>Hypocreales</taxon>
        <taxon>Clavicipitaceae</taxon>
        <taxon>Metarhizium</taxon>
    </lineage>
</organism>
<evidence type="ECO:0000256" key="3">
    <source>
        <dbReference type="SAM" id="MobiDB-lite"/>
    </source>
</evidence>
<dbReference type="Proteomes" id="UP000317257">
    <property type="component" value="Unassembled WGS sequence"/>
</dbReference>
<evidence type="ECO:0000313" key="5">
    <source>
        <dbReference type="Proteomes" id="UP000317257"/>
    </source>
</evidence>
<keyword evidence="1" id="KW-0547">Nucleotide-binding</keyword>
<dbReference type="PANTHER" id="PTHR24072">
    <property type="entry name" value="RHO FAMILY GTPASE"/>
    <property type="match status" value="1"/>
</dbReference>